<evidence type="ECO:0000256" key="2">
    <source>
        <dbReference type="SAM" id="Phobius"/>
    </source>
</evidence>
<keyword evidence="2" id="KW-0812">Transmembrane</keyword>
<dbReference type="STRING" id="1798539.A2994_00240"/>
<reference evidence="4 5" key="1">
    <citation type="journal article" date="2016" name="Nat. Commun.">
        <title>Thousands of microbial genomes shed light on interconnected biogeochemical processes in an aquifer system.</title>
        <authorList>
            <person name="Anantharaman K."/>
            <person name="Brown C.T."/>
            <person name="Hug L.A."/>
            <person name="Sharon I."/>
            <person name="Castelle C.J."/>
            <person name="Probst A.J."/>
            <person name="Thomas B.C."/>
            <person name="Singh A."/>
            <person name="Wilkins M.J."/>
            <person name="Karaoz U."/>
            <person name="Brodie E.L."/>
            <person name="Williams K.H."/>
            <person name="Hubbard S.S."/>
            <person name="Banfield J.F."/>
        </authorList>
    </citation>
    <scope>NUCLEOTIDE SEQUENCE [LARGE SCALE GENOMIC DNA]</scope>
</reference>
<gene>
    <name evidence="4" type="ORF">A2994_00240</name>
</gene>
<sequence>MNKFNLTDQELAQLLKEKAARFKLSAGEKQSMKYNLMEQIAISDVTKSTDQGYRWWKYQLNFKGVAMPFLPILFAILLAGGFGTATLANSASPGDPLYNVDQWMERVQQRLTNKVEAKAGLYAKLSEERLKELEELRNTDPSQLPEKAKALWEEHQQEAIERLTKSIEQVAAVQDKFEEKLAATTDVGQKAVFQKIVDHLDSVQQRREDKLTRVEDRTFPGLPNLELRQKMQELRQEHQQEMRGLREQISQEFKYLRTDRSLDQSGGDSSAVSSTNSDQEDEGGDDRLESPTSSDQVTAQTLEARIPIDKDGNIDWTLYDSDHDGIPDKEDPLPNWPPHTL</sequence>
<dbReference type="EMBL" id="METE01000011">
    <property type="protein sequence ID" value="OGB85033.1"/>
    <property type="molecule type" value="Genomic_DNA"/>
</dbReference>
<dbReference type="Pfam" id="PF18915">
    <property type="entry name" value="DUF5667"/>
    <property type="match status" value="1"/>
</dbReference>
<protein>
    <recommendedName>
        <fullName evidence="3">DUF5667 domain-containing protein</fullName>
    </recommendedName>
</protein>
<dbReference type="GO" id="GO:0005509">
    <property type="term" value="F:calcium ion binding"/>
    <property type="evidence" value="ECO:0007669"/>
    <property type="project" value="InterPro"/>
</dbReference>
<evidence type="ECO:0000259" key="3">
    <source>
        <dbReference type="Pfam" id="PF18915"/>
    </source>
</evidence>
<proteinExistence type="predicted"/>
<feature type="compositionally biased region" description="Polar residues" evidence="1">
    <location>
        <begin position="290"/>
        <end position="301"/>
    </location>
</feature>
<name>A0A1F4PMF1_UNCK3</name>
<evidence type="ECO:0000313" key="4">
    <source>
        <dbReference type="EMBL" id="OGB85033.1"/>
    </source>
</evidence>
<dbReference type="SUPFAM" id="SSF103647">
    <property type="entry name" value="TSP type-3 repeat"/>
    <property type="match status" value="1"/>
</dbReference>
<organism evidence="4 5">
    <name type="scientific">candidate division Kazan bacterium RIFCSPLOWO2_01_FULL_48_13</name>
    <dbReference type="NCBI Taxonomy" id="1798539"/>
    <lineage>
        <taxon>Bacteria</taxon>
        <taxon>Bacteria division Kazan-3B-28</taxon>
    </lineage>
</organism>
<dbReference type="InterPro" id="IPR043725">
    <property type="entry name" value="DUF5667"/>
</dbReference>
<feature type="region of interest" description="Disordered" evidence="1">
    <location>
        <begin position="260"/>
        <end position="341"/>
    </location>
</feature>
<accession>A0A1F4PMF1</accession>
<feature type="transmembrane region" description="Helical" evidence="2">
    <location>
        <begin position="64"/>
        <end position="88"/>
    </location>
</feature>
<dbReference type="AlphaFoldDB" id="A0A1F4PMF1"/>
<dbReference type="Proteomes" id="UP000179010">
    <property type="component" value="Unassembled WGS sequence"/>
</dbReference>
<keyword evidence="2" id="KW-1133">Transmembrane helix</keyword>
<evidence type="ECO:0000256" key="1">
    <source>
        <dbReference type="SAM" id="MobiDB-lite"/>
    </source>
</evidence>
<feature type="compositionally biased region" description="Polar residues" evidence="1">
    <location>
        <begin position="263"/>
        <end position="277"/>
    </location>
</feature>
<dbReference type="InterPro" id="IPR028974">
    <property type="entry name" value="TSP_type-3_rpt"/>
</dbReference>
<keyword evidence="2" id="KW-0472">Membrane</keyword>
<feature type="compositionally biased region" description="Basic and acidic residues" evidence="1">
    <location>
        <begin position="320"/>
        <end position="332"/>
    </location>
</feature>
<feature type="domain" description="DUF5667" evidence="3">
    <location>
        <begin position="91"/>
        <end position="180"/>
    </location>
</feature>
<comment type="caution">
    <text evidence="4">The sequence shown here is derived from an EMBL/GenBank/DDBJ whole genome shotgun (WGS) entry which is preliminary data.</text>
</comment>
<evidence type="ECO:0000313" key="5">
    <source>
        <dbReference type="Proteomes" id="UP000179010"/>
    </source>
</evidence>